<dbReference type="RefSeq" id="WP_196102000.1">
    <property type="nucleotide sequence ID" value="NZ_CP064942.1"/>
</dbReference>
<reference evidence="2 3" key="1">
    <citation type="submission" date="2020-11" db="EMBL/GenBank/DDBJ databases">
        <title>Description of Pontivivens ytuae sp. nov. isolated from deep sea sediment of Mariana Trench.</title>
        <authorList>
            <person name="Wang Z."/>
            <person name="Sun Q.-L."/>
            <person name="Xu X.-D."/>
            <person name="Tang Y.-Z."/>
            <person name="Zhang J."/>
        </authorList>
    </citation>
    <scope>NUCLEOTIDE SEQUENCE [LARGE SCALE GENOMIC DNA]</scope>
    <source>
        <strain evidence="2 3">MT2928</strain>
    </source>
</reference>
<organism evidence="2 3">
    <name type="scientific">Pontivivens ytuae</name>
    <dbReference type="NCBI Taxonomy" id="2789856"/>
    <lineage>
        <taxon>Bacteria</taxon>
        <taxon>Pseudomonadati</taxon>
        <taxon>Pseudomonadota</taxon>
        <taxon>Alphaproteobacteria</taxon>
        <taxon>Rhodobacterales</taxon>
        <taxon>Paracoccaceae</taxon>
        <taxon>Pontivivens</taxon>
    </lineage>
</organism>
<keyword evidence="1" id="KW-0472">Membrane</keyword>
<accession>A0A7S9LPA8</accession>
<evidence type="ECO:0000313" key="3">
    <source>
        <dbReference type="Proteomes" id="UP000594800"/>
    </source>
</evidence>
<protein>
    <submittedName>
        <fullName evidence="2">Uncharacterized protein</fullName>
    </submittedName>
</protein>
<feature type="transmembrane region" description="Helical" evidence="1">
    <location>
        <begin position="7"/>
        <end position="27"/>
    </location>
</feature>
<gene>
    <name evidence="2" type="ORF">I0K15_13325</name>
</gene>
<keyword evidence="1" id="KW-0812">Transmembrane</keyword>
<dbReference type="EMBL" id="CP064942">
    <property type="protein sequence ID" value="QPH52789.1"/>
    <property type="molecule type" value="Genomic_DNA"/>
</dbReference>
<evidence type="ECO:0000313" key="2">
    <source>
        <dbReference type="EMBL" id="QPH52789.1"/>
    </source>
</evidence>
<proteinExistence type="predicted"/>
<name>A0A7S9LPA8_9RHOB</name>
<keyword evidence="3" id="KW-1185">Reference proteome</keyword>
<evidence type="ECO:0000256" key="1">
    <source>
        <dbReference type="SAM" id="Phobius"/>
    </source>
</evidence>
<keyword evidence="1" id="KW-1133">Transmembrane helix</keyword>
<dbReference type="AlphaFoldDB" id="A0A7S9LPA8"/>
<dbReference type="KEGG" id="poz:I0K15_13325"/>
<dbReference type="Proteomes" id="UP000594800">
    <property type="component" value="Chromosome"/>
</dbReference>
<feature type="transmembrane region" description="Helical" evidence="1">
    <location>
        <begin position="47"/>
        <end position="69"/>
    </location>
</feature>
<sequence>MPRLVNLFVTAGALGFVLAALLVTILWEFNIGGVATLVERAGLGIWPLVLLTFSLGTTFATAQIAFAVMQLAEPEE</sequence>